<keyword evidence="2" id="KW-1185">Reference proteome</keyword>
<accession>A0ACA9RE66</accession>
<organism evidence="1 2">
    <name type="scientific">Racocetra persica</name>
    <dbReference type="NCBI Taxonomy" id="160502"/>
    <lineage>
        <taxon>Eukaryota</taxon>
        <taxon>Fungi</taxon>
        <taxon>Fungi incertae sedis</taxon>
        <taxon>Mucoromycota</taxon>
        <taxon>Glomeromycotina</taxon>
        <taxon>Glomeromycetes</taxon>
        <taxon>Diversisporales</taxon>
        <taxon>Gigasporaceae</taxon>
        <taxon>Racocetra</taxon>
    </lineage>
</organism>
<comment type="caution">
    <text evidence="1">The sequence shown here is derived from an EMBL/GenBank/DDBJ whole genome shotgun (WGS) entry which is preliminary data.</text>
</comment>
<dbReference type="EMBL" id="CAJVQC010050243">
    <property type="protein sequence ID" value="CAG8788757.1"/>
    <property type="molecule type" value="Genomic_DNA"/>
</dbReference>
<protein>
    <submittedName>
        <fullName evidence="1">9343_t:CDS:1</fullName>
    </submittedName>
</protein>
<evidence type="ECO:0000313" key="2">
    <source>
        <dbReference type="Proteomes" id="UP000789920"/>
    </source>
</evidence>
<proteinExistence type="predicted"/>
<feature type="non-terminal residue" evidence="1">
    <location>
        <position position="86"/>
    </location>
</feature>
<reference evidence="1" key="1">
    <citation type="submission" date="2021-06" db="EMBL/GenBank/DDBJ databases">
        <authorList>
            <person name="Kallberg Y."/>
            <person name="Tangrot J."/>
            <person name="Rosling A."/>
        </authorList>
    </citation>
    <scope>NUCLEOTIDE SEQUENCE</scope>
    <source>
        <strain evidence="1">MA461A</strain>
    </source>
</reference>
<evidence type="ECO:0000313" key="1">
    <source>
        <dbReference type="EMBL" id="CAG8788757.1"/>
    </source>
</evidence>
<sequence>FYGVVQEILVGFGYAYVIYYDFCDAIKALQFLHHKDVPHNQFRLEIRFSFKLCEGYPSPSENSTVISSGNRAIPDKNTLDLERVRN</sequence>
<name>A0ACA9RE66_9GLOM</name>
<dbReference type="Proteomes" id="UP000789920">
    <property type="component" value="Unassembled WGS sequence"/>
</dbReference>
<feature type="non-terminal residue" evidence="1">
    <location>
        <position position="1"/>
    </location>
</feature>
<gene>
    <name evidence="1" type="ORF">RPERSI_LOCUS18766</name>
</gene>